<evidence type="ECO:0000259" key="10">
    <source>
        <dbReference type="Pfam" id="PF02911"/>
    </source>
</evidence>
<keyword evidence="6 8" id="KW-0648">Protein biosynthesis</keyword>
<dbReference type="SUPFAM" id="SSF50486">
    <property type="entry name" value="FMT C-terminal domain-like"/>
    <property type="match status" value="1"/>
</dbReference>
<comment type="similarity">
    <text evidence="2 8">Belongs to the Fmt family.</text>
</comment>
<proteinExistence type="inferred from homology"/>
<dbReference type="EMBL" id="FTOE01000001">
    <property type="protein sequence ID" value="SIS40536.1"/>
    <property type="molecule type" value="Genomic_DNA"/>
</dbReference>
<dbReference type="InterPro" id="IPR036477">
    <property type="entry name" value="Formyl_transf_N_sf"/>
</dbReference>
<dbReference type="Gene3D" id="3.40.50.170">
    <property type="entry name" value="Formyl transferase, N-terminal domain"/>
    <property type="match status" value="1"/>
</dbReference>
<reference evidence="12" key="1">
    <citation type="submission" date="2017-01" db="EMBL/GenBank/DDBJ databases">
        <authorList>
            <person name="Varghese N."/>
            <person name="Submissions S."/>
        </authorList>
    </citation>
    <scope>NUCLEOTIDE SEQUENCE [LARGE SCALE GENOMIC DNA]</scope>
    <source>
        <strain evidence="12">DSM 22306</strain>
    </source>
</reference>
<dbReference type="PROSITE" id="PS00373">
    <property type="entry name" value="GART"/>
    <property type="match status" value="1"/>
</dbReference>
<protein>
    <recommendedName>
        <fullName evidence="4 8">Methionyl-tRNA formyltransferase</fullName>
        <ecNumber evidence="3 8">2.1.2.9</ecNumber>
    </recommendedName>
</protein>
<feature type="domain" description="Formyl transferase C-terminal" evidence="10">
    <location>
        <begin position="211"/>
        <end position="308"/>
    </location>
</feature>
<dbReference type="InterPro" id="IPR005794">
    <property type="entry name" value="Fmt"/>
</dbReference>
<dbReference type="Pfam" id="PF00551">
    <property type="entry name" value="Formyl_trans_N"/>
    <property type="match status" value="1"/>
</dbReference>
<dbReference type="Proteomes" id="UP000185999">
    <property type="component" value="Unassembled WGS sequence"/>
</dbReference>
<dbReference type="HAMAP" id="MF_00182">
    <property type="entry name" value="Formyl_trans"/>
    <property type="match status" value="1"/>
</dbReference>
<evidence type="ECO:0000313" key="11">
    <source>
        <dbReference type="EMBL" id="SIS40536.1"/>
    </source>
</evidence>
<keyword evidence="5 8" id="KW-0808">Transferase</keyword>
<dbReference type="EC" id="2.1.2.9" evidence="3 8"/>
<dbReference type="GO" id="GO:0005829">
    <property type="term" value="C:cytosol"/>
    <property type="evidence" value="ECO:0007669"/>
    <property type="project" value="TreeGrafter"/>
</dbReference>
<evidence type="ECO:0000256" key="1">
    <source>
        <dbReference type="ARBA" id="ARBA00002606"/>
    </source>
</evidence>
<feature type="binding site" evidence="8">
    <location>
        <begin position="117"/>
        <end position="120"/>
    </location>
    <ligand>
        <name>(6S)-5,6,7,8-tetrahydrofolate</name>
        <dbReference type="ChEBI" id="CHEBI:57453"/>
    </ligand>
</feature>
<feature type="domain" description="Formyl transferase N-terminal" evidence="9">
    <location>
        <begin position="10"/>
        <end position="187"/>
    </location>
</feature>
<dbReference type="PANTHER" id="PTHR11138:SF5">
    <property type="entry name" value="METHIONYL-TRNA FORMYLTRANSFERASE, MITOCHONDRIAL"/>
    <property type="match status" value="1"/>
</dbReference>
<dbReference type="InterPro" id="IPR037022">
    <property type="entry name" value="Formyl_trans_C_sf"/>
</dbReference>
<evidence type="ECO:0000259" key="9">
    <source>
        <dbReference type="Pfam" id="PF00551"/>
    </source>
</evidence>
<dbReference type="FunFam" id="3.40.50.170:FF:000003">
    <property type="entry name" value="Methionyl-tRNA formyltransferase"/>
    <property type="match status" value="1"/>
</dbReference>
<dbReference type="CDD" id="cd08646">
    <property type="entry name" value="FMT_core_Met-tRNA-FMT_N"/>
    <property type="match status" value="1"/>
</dbReference>
<dbReference type="InterPro" id="IPR002376">
    <property type="entry name" value="Formyl_transf_N"/>
</dbReference>
<name>A0A1N7IU43_9GAMM</name>
<organism evidence="11 12">
    <name type="scientific">Neptunomonas antarctica</name>
    <dbReference type="NCBI Taxonomy" id="619304"/>
    <lineage>
        <taxon>Bacteria</taxon>
        <taxon>Pseudomonadati</taxon>
        <taxon>Pseudomonadota</taxon>
        <taxon>Gammaproteobacteria</taxon>
        <taxon>Oceanospirillales</taxon>
        <taxon>Oceanospirillaceae</taxon>
        <taxon>Neptunomonas</taxon>
    </lineage>
</organism>
<dbReference type="PANTHER" id="PTHR11138">
    <property type="entry name" value="METHIONYL-TRNA FORMYLTRANSFERASE"/>
    <property type="match status" value="1"/>
</dbReference>
<dbReference type="NCBIfam" id="TIGR00460">
    <property type="entry name" value="fmt"/>
    <property type="match status" value="1"/>
</dbReference>
<dbReference type="GO" id="GO:0004479">
    <property type="term" value="F:methionyl-tRNA formyltransferase activity"/>
    <property type="evidence" value="ECO:0007669"/>
    <property type="project" value="UniProtKB-UniRule"/>
</dbReference>
<evidence type="ECO:0000256" key="4">
    <source>
        <dbReference type="ARBA" id="ARBA00016014"/>
    </source>
</evidence>
<dbReference type="InterPro" id="IPR044135">
    <property type="entry name" value="Met-tRNA-FMT_C"/>
</dbReference>
<keyword evidence="12" id="KW-1185">Reference proteome</keyword>
<accession>A0A1N7IU43</accession>
<comment type="catalytic activity">
    <reaction evidence="7 8">
        <text>L-methionyl-tRNA(fMet) + (6R)-10-formyltetrahydrofolate = N-formyl-L-methionyl-tRNA(fMet) + (6S)-5,6,7,8-tetrahydrofolate + H(+)</text>
        <dbReference type="Rhea" id="RHEA:24380"/>
        <dbReference type="Rhea" id="RHEA-COMP:9952"/>
        <dbReference type="Rhea" id="RHEA-COMP:9953"/>
        <dbReference type="ChEBI" id="CHEBI:15378"/>
        <dbReference type="ChEBI" id="CHEBI:57453"/>
        <dbReference type="ChEBI" id="CHEBI:78530"/>
        <dbReference type="ChEBI" id="CHEBI:78844"/>
        <dbReference type="ChEBI" id="CHEBI:195366"/>
        <dbReference type="EC" id="2.1.2.9"/>
    </reaction>
</comment>
<dbReference type="InterPro" id="IPR041711">
    <property type="entry name" value="Met-tRNA-FMT_N"/>
</dbReference>
<evidence type="ECO:0000256" key="3">
    <source>
        <dbReference type="ARBA" id="ARBA00012261"/>
    </source>
</evidence>
<dbReference type="InterPro" id="IPR005793">
    <property type="entry name" value="Formyl_trans_C"/>
</dbReference>
<evidence type="ECO:0000256" key="5">
    <source>
        <dbReference type="ARBA" id="ARBA00022679"/>
    </source>
</evidence>
<dbReference type="InterPro" id="IPR001555">
    <property type="entry name" value="GART_AS"/>
</dbReference>
<evidence type="ECO:0000256" key="2">
    <source>
        <dbReference type="ARBA" id="ARBA00010699"/>
    </source>
</evidence>
<evidence type="ECO:0000256" key="8">
    <source>
        <dbReference type="HAMAP-Rule" id="MF_00182"/>
    </source>
</evidence>
<sequence>MGLLMTTPLRIIFAGTPDFAASSLAALISSEHQIVAVYTQPDRPAGRGRKLTASPVKALAIKHDIPVYQPQNFKEEPEQAALRALNADLMVVVAYGLLLPAAILDAPKQGCINVHASLLPRWRGAAPIHRSLLAGDSETGITIMQMDEGLDTGDMLYKSTCPILPEDTSGALHDRLAEQGAEALLDTLRLITDKQLSPVKQNNADACYAHKLTKQEGLIDWAETAEVIDRQIRGLSPWPVAFTTRGDDTLRIISASPEATTTTAAPGIIIETTKEKIIIACGNGTTLSIDRLQLPGGKPLSSRDVLNARKELFSTGTHLGI</sequence>
<dbReference type="AlphaFoldDB" id="A0A1N7IU43"/>
<dbReference type="SUPFAM" id="SSF53328">
    <property type="entry name" value="Formyltransferase"/>
    <property type="match status" value="1"/>
</dbReference>
<dbReference type="STRING" id="619304.SAMN05421760_101127"/>
<dbReference type="CDD" id="cd08704">
    <property type="entry name" value="Met_tRNA_FMT_C"/>
    <property type="match status" value="1"/>
</dbReference>
<evidence type="ECO:0000256" key="7">
    <source>
        <dbReference type="ARBA" id="ARBA00048558"/>
    </source>
</evidence>
<evidence type="ECO:0000313" key="12">
    <source>
        <dbReference type="Proteomes" id="UP000185999"/>
    </source>
</evidence>
<dbReference type="Pfam" id="PF02911">
    <property type="entry name" value="Formyl_trans_C"/>
    <property type="match status" value="1"/>
</dbReference>
<dbReference type="Gene3D" id="3.10.25.10">
    <property type="entry name" value="Formyl transferase, C-terminal domain"/>
    <property type="match status" value="1"/>
</dbReference>
<gene>
    <name evidence="8" type="primary">fmt</name>
    <name evidence="11" type="ORF">SAMN05421760_101127</name>
</gene>
<dbReference type="InterPro" id="IPR011034">
    <property type="entry name" value="Formyl_transferase-like_C_sf"/>
</dbReference>
<evidence type="ECO:0000256" key="6">
    <source>
        <dbReference type="ARBA" id="ARBA00022917"/>
    </source>
</evidence>
<comment type="function">
    <text evidence="1 8">Attaches a formyl group to the free amino group of methionyl-tRNA(fMet). The formyl group appears to play a dual role in the initiator identity of N-formylmethionyl-tRNA by promoting its recognition by IF2 and preventing the misappropriation of this tRNA by the elongation apparatus.</text>
</comment>